<accession>A0A8J3J281</accession>
<evidence type="ECO:0000313" key="2">
    <source>
        <dbReference type="Proteomes" id="UP000597444"/>
    </source>
</evidence>
<dbReference type="AlphaFoldDB" id="A0A8J3J281"/>
<dbReference type="EMBL" id="BNJK01000002">
    <property type="protein sequence ID" value="GHO99426.1"/>
    <property type="molecule type" value="Genomic_DNA"/>
</dbReference>
<reference evidence="1" key="1">
    <citation type="submission" date="2020-10" db="EMBL/GenBank/DDBJ databases">
        <title>Taxonomic study of unclassified bacteria belonging to the class Ktedonobacteria.</title>
        <authorList>
            <person name="Yabe S."/>
            <person name="Wang C.M."/>
            <person name="Zheng Y."/>
            <person name="Sakai Y."/>
            <person name="Cavaletti L."/>
            <person name="Monciardini P."/>
            <person name="Donadio S."/>
        </authorList>
    </citation>
    <scope>NUCLEOTIDE SEQUENCE</scope>
    <source>
        <strain evidence="1">ID150040</strain>
    </source>
</reference>
<keyword evidence="2" id="KW-1185">Reference proteome</keyword>
<protein>
    <submittedName>
        <fullName evidence="1">Uncharacterized protein</fullName>
    </submittedName>
</protein>
<sequence length="97" mass="11108">MEQMKEPGGSHEQNIPVERVQIGARMEKKLVKVLKALAEYHDISLGDLLEGIVLHAFERKHPFSEETLTRIAQLKEVYGMTYDARASHYLIEQASEE</sequence>
<organism evidence="1 2">
    <name type="scientific">Reticulibacter mediterranei</name>
    <dbReference type="NCBI Taxonomy" id="2778369"/>
    <lineage>
        <taxon>Bacteria</taxon>
        <taxon>Bacillati</taxon>
        <taxon>Chloroflexota</taxon>
        <taxon>Ktedonobacteria</taxon>
        <taxon>Ktedonobacterales</taxon>
        <taxon>Reticulibacteraceae</taxon>
        <taxon>Reticulibacter</taxon>
    </lineage>
</organism>
<proteinExistence type="predicted"/>
<comment type="caution">
    <text evidence="1">The sequence shown here is derived from an EMBL/GenBank/DDBJ whole genome shotgun (WGS) entry which is preliminary data.</text>
</comment>
<name>A0A8J3J281_9CHLR</name>
<evidence type="ECO:0000313" key="1">
    <source>
        <dbReference type="EMBL" id="GHO99426.1"/>
    </source>
</evidence>
<gene>
    <name evidence="1" type="ORF">KSF_094740</name>
</gene>
<dbReference type="Proteomes" id="UP000597444">
    <property type="component" value="Unassembled WGS sequence"/>
</dbReference>
<dbReference type="RefSeq" id="WP_220210071.1">
    <property type="nucleotide sequence ID" value="NZ_BNJK01000002.1"/>
</dbReference>